<protein>
    <submittedName>
        <fullName evidence="1">Uncharacterized protein</fullName>
    </submittedName>
</protein>
<organism evidence="1 2">
    <name type="scientific">Mycena pura</name>
    <dbReference type="NCBI Taxonomy" id="153505"/>
    <lineage>
        <taxon>Eukaryota</taxon>
        <taxon>Fungi</taxon>
        <taxon>Dikarya</taxon>
        <taxon>Basidiomycota</taxon>
        <taxon>Agaricomycotina</taxon>
        <taxon>Agaricomycetes</taxon>
        <taxon>Agaricomycetidae</taxon>
        <taxon>Agaricales</taxon>
        <taxon>Marasmiineae</taxon>
        <taxon>Mycenaceae</taxon>
        <taxon>Mycena</taxon>
    </lineage>
</organism>
<accession>A0AAD6V595</accession>
<evidence type="ECO:0000313" key="2">
    <source>
        <dbReference type="Proteomes" id="UP001219525"/>
    </source>
</evidence>
<dbReference type="AlphaFoldDB" id="A0AAD6V595"/>
<keyword evidence="2" id="KW-1185">Reference proteome</keyword>
<dbReference type="EMBL" id="JARJCW010000053">
    <property type="protein sequence ID" value="KAJ7202887.1"/>
    <property type="molecule type" value="Genomic_DNA"/>
</dbReference>
<dbReference type="Proteomes" id="UP001219525">
    <property type="component" value="Unassembled WGS sequence"/>
</dbReference>
<reference evidence="1" key="1">
    <citation type="submission" date="2023-03" db="EMBL/GenBank/DDBJ databases">
        <title>Massive genome expansion in bonnet fungi (Mycena s.s.) driven by repeated elements and novel gene families across ecological guilds.</title>
        <authorList>
            <consortium name="Lawrence Berkeley National Laboratory"/>
            <person name="Harder C.B."/>
            <person name="Miyauchi S."/>
            <person name="Viragh M."/>
            <person name="Kuo A."/>
            <person name="Thoen E."/>
            <person name="Andreopoulos B."/>
            <person name="Lu D."/>
            <person name="Skrede I."/>
            <person name="Drula E."/>
            <person name="Henrissat B."/>
            <person name="Morin E."/>
            <person name="Kohler A."/>
            <person name="Barry K."/>
            <person name="LaButti K."/>
            <person name="Morin E."/>
            <person name="Salamov A."/>
            <person name="Lipzen A."/>
            <person name="Mereny Z."/>
            <person name="Hegedus B."/>
            <person name="Baldrian P."/>
            <person name="Stursova M."/>
            <person name="Weitz H."/>
            <person name="Taylor A."/>
            <person name="Grigoriev I.V."/>
            <person name="Nagy L.G."/>
            <person name="Martin F."/>
            <person name="Kauserud H."/>
        </authorList>
    </citation>
    <scope>NUCLEOTIDE SEQUENCE</scope>
    <source>
        <strain evidence="1">9144</strain>
    </source>
</reference>
<sequence length="206" mass="23466">MSLRHCTAPAELTDDQILVFLCGPHFDQLSQATLQTLKDRIAKSRSELISDPNKIVGAPYNPIYGVRDVIEFGPSHYLVIWENEGAIQAKMWNQHFVRNRADLFAAVDMVGNGMIGLQYDGEDEDSSLGFRLCAMNWAHDELWHITKEGALVWLRAYGHKGRWITFPTRPPISDSLLIASLPSLTEEQEKLPYPREDWRRLTQATS</sequence>
<comment type="caution">
    <text evidence="1">The sequence shown here is derived from an EMBL/GenBank/DDBJ whole genome shotgun (WGS) entry which is preliminary data.</text>
</comment>
<proteinExistence type="predicted"/>
<gene>
    <name evidence="1" type="ORF">GGX14DRAFT_570561</name>
</gene>
<evidence type="ECO:0000313" key="1">
    <source>
        <dbReference type="EMBL" id="KAJ7202887.1"/>
    </source>
</evidence>
<name>A0AAD6V595_9AGAR</name>